<reference evidence="3 4" key="1">
    <citation type="submission" date="2018-08" db="EMBL/GenBank/DDBJ databases">
        <title>Aphanomyces genome sequencing and annotation.</title>
        <authorList>
            <person name="Minardi D."/>
            <person name="Oidtmann B."/>
            <person name="Van Der Giezen M."/>
            <person name="Studholme D.J."/>
        </authorList>
    </citation>
    <scope>NUCLEOTIDE SEQUENCE [LARGE SCALE GENOMIC DNA]</scope>
    <source>
        <strain evidence="3 4">Si</strain>
    </source>
</reference>
<dbReference type="VEuPathDB" id="FungiDB:H257_17032"/>
<feature type="compositionally biased region" description="Polar residues" evidence="1">
    <location>
        <begin position="211"/>
        <end position="224"/>
    </location>
</feature>
<proteinExistence type="predicted"/>
<feature type="region of interest" description="Disordered" evidence="1">
    <location>
        <begin position="152"/>
        <end position="259"/>
    </location>
</feature>
<dbReference type="PANTHER" id="PTHR46127:SF1">
    <property type="entry name" value="CILIA- AND FLAGELLA-ASSOCIATED PROTEIN 65"/>
    <property type="match status" value="1"/>
</dbReference>
<sequence>METYERRGDDVIIPCDTVPPPSHHETIIPTLDHTLDDHVIDDRPIMLSVDDVDKEDDEVDDVIMKKESGDDVIIPCDTVPPPPQHDTIIPTLDHTLDDHVIDDRPITLSVDDVGKEDDEVDDVIMKTPSDDVSPDAIDDTVLPTTTIHQFVPPTGAVGRGDDVITQPPAPPVSVSINRADSAGSDGRCTLLEPSTDEEDASGLATPFEPSASPTTAARRLSTNPFDDHPPGTLADESEAGAATKGRRRGDEADWSDDDEVEVDSALALTISAPDVVTCAAASSTSPNPLADALSAAMAESATSSSVLPRHDSLQLDQMSFGISYQKTKTKPPQIMSTVNSVADDDMLLPIHSARHSRDDDDEFGDVMRTDDVELDKLTNARLAKEAANEAAMLAQLHDMYKRGLGDQEVVALPSNESATTTTLPANLHITQAIAEEDETDETTKSIYPDQPTPPLPSEDEAAAAWKSVEAFQHEKAASAAKPHEPFRWIHFKEAHFGELIVGGGSSLKHPTDKEFILRNRSLVRASFQIVPVETDHEPVFFFSPLRGVIPPEASVPITVKYTPLSPGTFTCDTFRIQTPGGHHATLSCRGKAIGPRVSLWKKNLASNLIKANSLNFKDVQVGIMSTRVLVLKNESNVAARFNFMAAPCGVFGIDKVAGVVPPLLDMSITLTFCPENAGNFYRRLFILVQNHSTIYVDILGTGYDNEIRPSPFQQAHVDAYRLRCQHHW</sequence>
<organism evidence="3 4">
    <name type="scientific">Aphanomyces astaci</name>
    <name type="common">Crayfish plague agent</name>
    <dbReference type="NCBI Taxonomy" id="112090"/>
    <lineage>
        <taxon>Eukaryota</taxon>
        <taxon>Sar</taxon>
        <taxon>Stramenopiles</taxon>
        <taxon>Oomycota</taxon>
        <taxon>Saprolegniomycetes</taxon>
        <taxon>Saprolegniales</taxon>
        <taxon>Verrucalvaceae</taxon>
        <taxon>Aphanomyces</taxon>
    </lineage>
</organism>
<dbReference type="InterPro" id="IPR052614">
    <property type="entry name" value="CFAP65"/>
</dbReference>
<dbReference type="InterPro" id="IPR058536">
    <property type="entry name" value="Ig_CFAP65_4th"/>
</dbReference>
<name>A0A418BFN8_APHAT</name>
<feature type="region of interest" description="Disordered" evidence="1">
    <location>
        <begin position="437"/>
        <end position="458"/>
    </location>
</feature>
<dbReference type="VEuPathDB" id="FungiDB:H257_14098"/>
<protein>
    <recommendedName>
        <fullName evidence="2">CFAP65 fourth Ig-like domain-containing protein</fullName>
    </recommendedName>
</protein>
<dbReference type="Pfam" id="PF24507">
    <property type="entry name" value="Ig_CFAP65_4th"/>
    <property type="match status" value="1"/>
</dbReference>
<dbReference type="Proteomes" id="UP000283543">
    <property type="component" value="Unassembled WGS sequence"/>
</dbReference>
<evidence type="ECO:0000313" key="4">
    <source>
        <dbReference type="Proteomes" id="UP000283543"/>
    </source>
</evidence>
<dbReference type="Gene3D" id="2.60.40.10">
    <property type="entry name" value="Immunoglobulins"/>
    <property type="match status" value="2"/>
</dbReference>
<evidence type="ECO:0000313" key="3">
    <source>
        <dbReference type="EMBL" id="RHY40624.1"/>
    </source>
</evidence>
<evidence type="ECO:0000256" key="1">
    <source>
        <dbReference type="SAM" id="MobiDB-lite"/>
    </source>
</evidence>
<evidence type="ECO:0000259" key="2">
    <source>
        <dbReference type="Pfam" id="PF24507"/>
    </source>
</evidence>
<dbReference type="InterPro" id="IPR013783">
    <property type="entry name" value="Ig-like_fold"/>
</dbReference>
<comment type="caution">
    <text evidence="3">The sequence shown here is derived from an EMBL/GenBank/DDBJ whole genome shotgun (WGS) entry which is preliminary data.</text>
</comment>
<gene>
    <name evidence="3" type="ORF">DYB34_011655</name>
</gene>
<accession>A0A418BFN8</accession>
<dbReference type="AlphaFoldDB" id="A0A418BFN8"/>
<dbReference type="PANTHER" id="PTHR46127">
    <property type="entry name" value="CILIA- AND FLAGELLA-ASSOCIATED PROTEIN 65"/>
    <property type="match status" value="1"/>
</dbReference>
<feature type="domain" description="CFAP65 fourth Ig-like" evidence="2">
    <location>
        <begin position="613"/>
        <end position="705"/>
    </location>
</feature>
<dbReference type="EMBL" id="QUTB01009743">
    <property type="protein sequence ID" value="RHY40624.1"/>
    <property type="molecule type" value="Genomic_DNA"/>
</dbReference>